<reference evidence="6" key="2">
    <citation type="submission" date="2020-09" db="EMBL/GenBank/DDBJ databases">
        <authorList>
            <person name="Sun Q."/>
            <person name="Ohkuma M."/>
        </authorList>
    </citation>
    <scope>NUCLEOTIDE SEQUENCE</scope>
    <source>
        <strain evidence="6">JCM 3090</strain>
    </source>
</reference>
<proteinExistence type="inferred from homology"/>
<protein>
    <submittedName>
        <fullName evidence="6">Zinc ABC transporter substrate-binding protein</fullName>
    </submittedName>
</protein>
<keyword evidence="3 5" id="KW-0732">Signal</keyword>
<evidence type="ECO:0000256" key="4">
    <source>
        <dbReference type="RuleBase" id="RU003512"/>
    </source>
</evidence>
<dbReference type="AlphaFoldDB" id="A0A8J3B6I1"/>
<dbReference type="Pfam" id="PF01297">
    <property type="entry name" value="ZnuA"/>
    <property type="match status" value="1"/>
</dbReference>
<reference evidence="6" key="1">
    <citation type="journal article" date="2014" name="Int. J. Syst. Evol. Microbiol.">
        <title>Complete genome sequence of Corynebacterium casei LMG S-19264T (=DSM 44701T), isolated from a smear-ripened cheese.</title>
        <authorList>
            <consortium name="US DOE Joint Genome Institute (JGI-PGF)"/>
            <person name="Walter F."/>
            <person name="Albersmeier A."/>
            <person name="Kalinowski J."/>
            <person name="Ruckert C."/>
        </authorList>
    </citation>
    <scope>NUCLEOTIDE SEQUENCE</scope>
    <source>
        <strain evidence="6">JCM 3090</strain>
    </source>
</reference>
<dbReference type="GO" id="GO:0046872">
    <property type="term" value="F:metal ion binding"/>
    <property type="evidence" value="ECO:0007669"/>
    <property type="project" value="InterPro"/>
</dbReference>
<evidence type="ECO:0000256" key="1">
    <source>
        <dbReference type="ARBA" id="ARBA00011028"/>
    </source>
</evidence>
<dbReference type="PROSITE" id="PS51257">
    <property type="entry name" value="PROKAR_LIPOPROTEIN"/>
    <property type="match status" value="1"/>
</dbReference>
<dbReference type="InterPro" id="IPR006127">
    <property type="entry name" value="ZnuA-like"/>
</dbReference>
<feature type="chain" id="PRO_5038417252" evidence="5">
    <location>
        <begin position="29"/>
        <end position="307"/>
    </location>
</feature>
<dbReference type="PANTHER" id="PTHR42953:SF3">
    <property type="entry name" value="HIGH-AFFINITY ZINC UPTAKE SYSTEM PROTEIN ZNUA"/>
    <property type="match status" value="1"/>
</dbReference>
<dbReference type="SUPFAM" id="SSF53807">
    <property type="entry name" value="Helical backbone' metal receptor"/>
    <property type="match status" value="1"/>
</dbReference>
<organism evidence="6 7">
    <name type="scientific">Pilimelia anulata</name>
    <dbReference type="NCBI Taxonomy" id="53371"/>
    <lineage>
        <taxon>Bacteria</taxon>
        <taxon>Bacillati</taxon>
        <taxon>Actinomycetota</taxon>
        <taxon>Actinomycetes</taxon>
        <taxon>Micromonosporales</taxon>
        <taxon>Micromonosporaceae</taxon>
        <taxon>Pilimelia</taxon>
    </lineage>
</organism>
<keyword evidence="2 4" id="KW-0813">Transport</keyword>
<evidence type="ECO:0000313" key="7">
    <source>
        <dbReference type="Proteomes" id="UP000649739"/>
    </source>
</evidence>
<dbReference type="Gene3D" id="3.40.50.1980">
    <property type="entry name" value="Nitrogenase molybdenum iron protein domain"/>
    <property type="match status" value="2"/>
</dbReference>
<feature type="signal peptide" evidence="5">
    <location>
        <begin position="1"/>
        <end position="28"/>
    </location>
</feature>
<dbReference type="Proteomes" id="UP000649739">
    <property type="component" value="Unassembled WGS sequence"/>
</dbReference>
<dbReference type="EMBL" id="BMQB01000001">
    <property type="protein sequence ID" value="GGJ74501.1"/>
    <property type="molecule type" value="Genomic_DNA"/>
</dbReference>
<dbReference type="RefSeq" id="WP_189167960.1">
    <property type="nucleotide sequence ID" value="NZ_BMQB01000001.1"/>
</dbReference>
<evidence type="ECO:0000256" key="2">
    <source>
        <dbReference type="ARBA" id="ARBA00022448"/>
    </source>
</evidence>
<dbReference type="PRINTS" id="PR00690">
    <property type="entry name" value="ADHESNFAMILY"/>
</dbReference>
<keyword evidence="7" id="KW-1185">Reference proteome</keyword>
<sequence>MTFPPTRATLPTRATVPAACLAALLALAGCGGGPADDGNPDSVTTVVGLYPLQYLAQRVGGDRVRVTNLAEPGVEPHDMELSPARLEQVRAAELVVYLRGVQPAVDEAVGEPGDRLFDVAGQVELAPAAADDGHGEEGPDPHFWLDTQRYAAAGDKLAARLGTLDPAGAEGYRKNAAALAADLTKLDAEYRAGLARCARRQVITSHAAFGYLATRYGLTQIPINGISPEQEPAPRRMAEIAALARQHKATTIFFETLVSPRIAETVARQAGARTAVLDPIEGGTGTDDYPAVMRRNLGALRQGLGCS</sequence>
<name>A0A8J3B6I1_9ACTN</name>
<dbReference type="GO" id="GO:0030001">
    <property type="term" value="P:metal ion transport"/>
    <property type="evidence" value="ECO:0007669"/>
    <property type="project" value="InterPro"/>
</dbReference>
<gene>
    <name evidence="6" type="ORF">GCM10010123_00630</name>
</gene>
<dbReference type="PANTHER" id="PTHR42953">
    <property type="entry name" value="HIGH-AFFINITY ZINC UPTAKE SYSTEM PROTEIN ZNUA-RELATED"/>
    <property type="match status" value="1"/>
</dbReference>
<dbReference type="InterPro" id="IPR050492">
    <property type="entry name" value="Bact_metal-bind_prot9"/>
</dbReference>
<evidence type="ECO:0000256" key="5">
    <source>
        <dbReference type="SAM" id="SignalP"/>
    </source>
</evidence>
<comment type="similarity">
    <text evidence="1 4">Belongs to the bacterial solute-binding protein 9 family.</text>
</comment>
<dbReference type="InterPro" id="IPR006128">
    <property type="entry name" value="Lipoprotein_PsaA-like"/>
</dbReference>
<accession>A0A8J3B6I1</accession>
<comment type="caution">
    <text evidence="6">The sequence shown here is derived from an EMBL/GenBank/DDBJ whole genome shotgun (WGS) entry which is preliminary data.</text>
</comment>
<evidence type="ECO:0000256" key="3">
    <source>
        <dbReference type="ARBA" id="ARBA00022729"/>
    </source>
</evidence>
<evidence type="ECO:0000313" key="6">
    <source>
        <dbReference type="EMBL" id="GGJ74501.1"/>
    </source>
</evidence>
<dbReference type="GO" id="GO:0007155">
    <property type="term" value="P:cell adhesion"/>
    <property type="evidence" value="ECO:0007669"/>
    <property type="project" value="InterPro"/>
</dbReference>